<proteinExistence type="predicted"/>
<protein>
    <submittedName>
        <fullName evidence="2">N-acetyltransferase</fullName>
    </submittedName>
</protein>
<name>A0A3S1CH76_9CYAN</name>
<dbReference type="Gene3D" id="3.40.630.30">
    <property type="match status" value="1"/>
</dbReference>
<reference evidence="2" key="1">
    <citation type="submission" date="2018-12" db="EMBL/GenBank/DDBJ databases">
        <authorList>
            <person name="Will S."/>
            <person name="Neumann-Schaal M."/>
            <person name="Henke P."/>
        </authorList>
    </citation>
    <scope>NUCLEOTIDE SEQUENCE</scope>
    <source>
        <strain evidence="2">PCC 7102</strain>
    </source>
</reference>
<keyword evidence="3" id="KW-1185">Reference proteome</keyword>
<dbReference type="OrthoDB" id="510731at2"/>
<dbReference type="InterPro" id="IPR000182">
    <property type="entry name" value="GNAT_dom"/>
</dbReference>
<dbReference type="InterPro" id="IPR016181">
    <property type="entry name" value="Acyl_CoA_acyltransferase"/>
</dbReference>
<dbReference type="Pfam" id="PF00583">
    <property type="entry name" value="Acetyltransf_1"/>
    <property type="match status" value="1"/>
</dbReference>
<dbReference type="AlphaFoldDB" id="A0A3S1CH76"/>
<evidence type="ECO:0000313" key="3">
    <source>
        <dbReference type="Proteomes" id="UP000271624"/>
    </source>
</evidence>
<dbReference type="GO" id="GO:0016747">
    <property type="term" value="F:acyltransferase activity, transferring groups other than amino-acyl groups"/>
    <property type="evidence" value="ECO:0007669"/>
    <property type="project" value="InterPro"/>
</dbReference>
<dbReference type="RefSeq" id="WP_127084267.1">
    <property type="nucleotide sequence ID" value="NZ_RSCL01000016.1"/>
</dbReference>
<organism evidence="2 3">
    <name type="scientific">Dulcicalothrix desertica PCC 7102</name>
    <dbReference type="NCBI Taxonomy" id="232991"/>
    <lineage>
        <taxon>Bacteria</taxon>
        <taxon>Bacillati</taxon>
        <taxon>Cyanobacteriota</taxon>
        <taxon>Cyanophyceae</taxon>
        <taxon>Nostocales</taxon>
        <taxon>Calotrichaceae</taxon>
        <taxon>Dulcicalothrix</taxon>
    </lineage>
</organism>
<evidence type="ECO:0000313" key="2">
    <source>
        <dbReference type="EMBL" id="RUT02573.1"/>
    </source>
</evidence>
<dbReference type="SUPFAM" id="SSF55729">
    <property type="entry name" value="Acyl-CoA N-acyltransferases (Nat)"/>
    <property type="match status" value="1"/>
</dbReference>
<evidence type="ECO:0000259" key="1">
    <source>
        <dbReference type="PROSITE" id="PS51186"/>
    </source>
</evidence>
<reference evidence="2" key="2">
    <citation type="journal article" date="2019" name="Genome Biol. Evol.">
        <title>Day and night: Metabolic profiles and evolutionary relationships of six axenic non-marine cyanobacteria.</title>
        <authorList>
            <person name="Will S.E."/>
            <person name="Henke P."/>
            <person name="Boedeker C."/>
            <person name="Huang S."/>
            <person name="Brinkmann H."/>
            <person name="Rohde M."/>
            <person name="Jarek M."/>
            <person name="Friedl T."/>
            <person name="Seufert S."/>
            <person name="Schumacher M."/>
            <person name="Overmann J."/>
            <person name="Neumann-Schaal M."/>
            <person name="Petersen J."/>
        </authorList>
    </citation>
    <scope>NUCLEOTIDE SEQUENCE [LARGE SCALE GENOMIC DNA]</scope>
    <source>
        <strain evidence="2">PCC 7102</strain>
    </source>
</reference>
<keyword evidence="2" id="KW-0808">Transferase</keyword>
<gene>
    <name evidence="2" type="ORF">DSM106972_060510</name>
</gene>
<sequence length="287" mass="31913">MESKITLRQGRPLDAHPCALICYEAFNNIADKHNFPRYFTSLQEVIDWFLGIFKNQNIYSVIAEIDGQIVGSNFLKIRGKIAGVGPVTVAPSVQNDSVGRQLMENVLEYAKQKGSVSVRLVQAGYHNRSLALYIKLGFNIQEPLVVIQGNALNLEISGYQVRSCTQDDINACNQLCFKVHGCDRQQELIEAVQRLTATVVVHDGKITGYASMVGFYGYAVGKSNEDLKALIAAATSFARPGFILPTRNSDLFRWCLEKGLRVVEPMNLMTVGLYNEPKGAFLPSIFW</sequence>
<dbReference type="PROSITE" id="PS51186">
    <property type="entry name" value="GNAT"/>
    <property type="match status" value="1"/>
</dbReference>
<feature type="domain" description="N-acetyltransferase" evidence="1">
    <location>
        <begin position="5"/>
        <end position="159"/>
    </location>
</feature>
<comment type="caution">
    <text evidence="2">The sequence shown here is derived from an EMBL/GenBank/DDBJ whole genome shotgun (WGS) entry which is preliminary data.</text>
</comment>
<dbReference type="Proteomes" id="UP000271624">
    <property type="component" value="Unassembled WGS sequence"/>
</dbReference>
<accession>A0A3S1CH76</accession>
<dbReference type="EMBL" id="RSCL01000016">
    <property type="protein sequence ID" value="RUT02573.1"/>
    <property type="molecule type" value="Genomic_DNA"/>
</dbReference>
<dbReference type="CDD" id="cd04301">
    <property type="entry name" value="NAT_SF"/>
    <property type="match status" value="1"/>
</dbReference>